<dbReference type="STRING" id="1798539.A2994_01950"/>
<sequence length="277" mass="30909">MLQCVDLGKEYLLSKIDNGLCLEFHQLRHGPSWAWVTACVGSALSEFGFVPRDIVEAVLSLRCSNGGWSYNQNVPADADTTLRVMQLLSKIGFTNHAVIADAEKFVLHHQLSDGGFTTYLPETVREMGYSSCAGWCSSHSCVTSLAINQIKDVTSVRRAKNYLLQNGPNAYWWRTPYYVRYELGCPNGDVETKDPVETSLILLLSSKLGIYNPKLIEVLISMQHRDGSMPASFQFRIPRPHQTIRDICGDEEVVSDGQGIFSTCATIVAIERQKHFA</sequence>
<comment type="caution">
    <text evidence="1">The sequence shown here is derived from an EMBL/GenBank/DDBJ whole genome shotgun (WGS) entry which is preliminary data.</text>
</comment>
<organism evidence="1 2">
    <name type="scientific">candidate division Kazan bacterium RIFCSPLOWO2_01_FULL_48_13</name>
    <dbReference type="NCBI Taxonomy" id="1798539"/>
    <lineage>
        <taxon>Bacteria</taxon>
        <taxon>Bacteria division Kazan-3B-28</taxon>
    </lineage>
</organism>
<dbReference type="EMBL" id="METE01000004">
    <property type="protein sequence ID" value="OGB85369.1"/>
    <property type="molecule type" value="Genomic_DNA"/>
</dbReference>
<gene>
    <name evidence="1" type="ORF">A2994_01950</name>
</gene>
<evidence type="ECO:0000313" key="1">
    <source>
        <dbReference type="EMBL" id="OGB85369.1"/>
    </source>
</evidence>
<dbReference type="Proteomes" id="UP000179010">
    <property type="component" value="Unassembled WGS sequence"/>
</dbReference>
<dbReference type="InterPro" id="IPR008930">
    <property type="entry name" value="Terpenoid_cyclase/PrenylTrfase"/>
</dbReference>
<evidence type="ECO:0000313" key="2">
    <source>
        <dbReference type="Proteomes" id="UP000179010"/>
    </source>
</evidence>
<evidence type="ECO:0008006" key="3">
    <source>
        <dbReference type="Google" id="ProtNLM"/>
    </source>
</evidence>
<dbReference type="Gene3D" id="1.50.10.20">
    <property type="match status" value="1"/>
</dbReference>
<reference evidence="1 2" key="1">
    <citation type="journal article" date="2016" name="Nat. Commun.">
        <title>Thousands of microbial genomes shed light on interconnected biogeochemical processes in an aquifer system.</title>
        <authorList>
            <person name="Anantharaman K."/>
            <person name="Brown C.T."/>
            <person name="Hug L.A."/>
            <person name="Sharon I."/>
            <person name="Castelle C.J."/>
            <person name="Probst A.J."/>
            <person name="Thomas B.C."/>
            <person name="Singh A."/>
            <person name="Wilkins M.J."/>
            <person name="Karaoz U."/>
            <person name="Brodie E.L."/>
            <person name="Williams K.H."/>
            <person name="Hubbard S.S."/>
            <person name="Banfield J.F."/>
        </authorList>
    </citation>
    <scope>NUCLEOTIDE SEQUENCE [LARGE SCALE GENOMIC DNA]</scope>
</reference>
<accession>A0A1F4PP21</accession>
<dbReference type="SUPFAM" id="SSF48239">
    <property type="entry name" value="Terpenoid cyclases/Protein prenyltransferases"/>
    <property type="match status" value="1"/>
</dbReference>
<dbReference type="AlphaFoldDB" id="A0A1F4PP21"/>
<proteinExistence type="predicted"/>
<dbReference type="CDD" id="cd00688">
    <property type="entry name" value="ISOPREN_C2_like"/>
    <property type="match status" value="1"/>
</dbReference>
<name>A0A1F4PP21_UNCK3</name>
<protein>
    <recommendedName>
        <fullName evidence="3">Squalene cyclase C-terminal domain-containing protein</fullName>
    </recommendedName>
</protein>